<dbReference type="STRING" id="1163617.SCD_n00970"/>
<dbReference type="KEGG" id="sdr:SCD_n00970"/>
<accession>S6A9W3</accession>
<evidence type="ECO:0000313" key="2">
    <source>
        <dbReference type="Proteomes" id="UP000015559"/>
    </source>
</evidence>
<proteinExistence type="predicted"/>
<dbReference type="Proteomes" id="UP000015559">
    <property type="component" value="Chromosome"/>
</dbReference>
<protein>
    <submittedName>
        <fullName evidence="1">Uncharacterized protein</fullName>
    </submittedName>
</protein>
<name>S6A9W3_SULDS</name>
<dbReference type="AlphaFoldDB" id="S6A9W3"/>
<evidence type="ECO:0000313" key="1">
    <source>
        <dbReference type="EMBL" id="BAN34810.1"/>
    </source>
</evidence>
<organism evidence="1 2">
    <name type="scientific">Sulfuricella denitrificans (strain DSM 22764 / NBRC 105220 / skB26)</name>
    <dbReference type="NCBI Taxonomy" id="1163617"/>
    <lineage>
        <taxon>Bacteria</taxon>
        <taxon>Pseudomonadati</taxon>
        <taxon>Pseudomonadota</taxon>
        <taxon>Betaproteobacteria</taxon>
        <taxon>Nitrosomonadales</taxon>
        <taxon>Sulfuricellaceae</taxon>
        <taxon>Sulfuricella</taxon>
    </lineage>
</organism>
<sequence>MPGRLAGGRTAVMTGIACALNNSLSCPVLEIGWCPADVQVTGIAGSGGRNMHRRLSGRPPAGTVAGCTIAGSASEQALGMAGFAGLPGVSAIQKKARRIVVEG</sequence>
<dbReference type="EMBL" id="AP013066">
    <property type="protein sequence ID" value="BAN34810.1"/>
    <property type="molecule type" value="Genomic_DNA"/>
</dbReference>
<keyword evidence="2" id="KW-1185">Reference proteome</keyword>
<dbReference type="HOGENOM" id="CLU_2262398_0_0_4"/>
<gene>
    <name evidence="1" type="ORF">SCD_n00970</name>
</gene>
<reference evidence="1 2" key="1">
    <citation type="journal article" date="2012" name="Appl. Environ. Microbiol.">
        <title>Draft genome sequence of a psychrotolerant sulfur-oxidizing bacterium, Sulfuricella denitrificans skB26, and proteomic insights into cold adaptation.</title>
        <authorList>
            <person name="Watanabe T."/>
            <person name="Kojima H."/>
            <person name="Fukui M."/>
        </authorList>
    </citation>
    <scope>NUCLEOTIDE SEQUENCE [LARGE SCALE GENOMIC DNA]</scope>
    <source>
        <strain evidence="2">skB26</strain>
    </source>
</reference>